<accession>A0A6S7AVA3</accession>
<keyword evidence="8" id="KW-1185">Reference proteome</keyword>
<comment type="similarity">
    <text evidence="1">Belongs to the LysR transcriptional regulatory family.</text>
</comment>
<dbReference type="InterPro" id="IPR005119">
    <property type="entry name" value="LysR_subst-bd"/>
</dbReference>
<sequence length="293" mass="31946">MLNYRHLYYFWIVVKEGGFARAAERLDMAVQTISAQVRELEKSIGRQLLKPAGRGVTMTEAGETAFNRAEQIFQLGEALLDEMRDAGGEGIARLAVGLSDGISKLAAHALLAPVLDTPSLRLLCHDGEPAHLLSELALHRLDLVLACQPAPPNADLRVLSQRLVGSPVDWYGPTETVRKSARAGFPQCLAEVPVPLPTRHGALRARLDRWFEAEGIRPRIVGEFEDSALMAVFAARGLGVFPLAELGAEDLSLLRGLRWLGRAQGVVEEIHAIRSRRGQHHALASQVLAAARS</sequence>
<dbReference type="SUPFAM" id="SSF46785">
    <property type="entry name" value="Winged helix' DNA-binding domain"/>
    <property type="match status" value="1"/>
</dbReference>
<evidence type="ECO:0000259" key="6">
    <source>
        <dbReference type="PROSITE" id="PS50931"/>
    </source>
</evidence>
<dbReference type="InterPro" id="IPR036390">
    <property type="entry name" value="WH_DNA-bd_sf"/>
</dbReference>
<dbReference type="RefSeq" id="WP_175148109.1">
    <property type="nucleotide sequence ID" value="NZ_CADIKK010000002.1"/>
</dbReference>
<dbReference type="Pfam" id="PF00126">
    <property type="entry name" value="HTH_1"/>
    <property type="match status" value="1"/>
</dbReference>
<dbReference type="EMBL" id="CADIKK010000002">
    <property type="protein sequence ID" value="CAB3778563.1"/>
    <property type="molecule type" value="Genomic_DNA"/>
</dbReference>
<evidence type="ECO:0000313" key="7">
    <source>
        <dbReference type="EMBL" id="CAB3778563.1"/>
    </source>
</evidence>
<feature type="domain" description="HTH lysR-type" evidence="6">
    <location>
        <begin position="2"/>
        <end position="59"/>
    </location>
</feature>
<dbReference type="Proteomes" id="UP000494365">
    <property type="component" value="Unassembled WGS sequence"/>
</dbReference>
<dbReference type="PROSITE" id="PS50931">
    <property type="entry name" value="HTH_LYSR"/>
    <property type="match status" value="1"/>
</dbReference>
<evidence type="ECO:0000256" key="1">
    <source>
        <dbReference type="ARBA" id="ARBA00009437"/>
    </source>
</evidence>
<dbReference type="Gene3D" id="1.10.10.10">
    <property type="entry name" value="Winged helix-like DNA-binding domain superfamily/Winged helix DNA-binding domain"/>
    <property type="match status" value="1"/>
</dbReference>
<protein>
    <submittedName>
        <fullName evidence="7">Transcriptional activator protein NhaR</fullName>
    </submittedName>
</protein>
<evidence type="ECO:0000256" key="3">
    <source>
        <dbReference type="ARBA" id="ARBA00023125"/>
    </source>
</evidence>
<dbReference type="Gene3D" id="3.40.190.10">
    <property type="entry name" value="Periplasmic binding protein-like II"/>
    <property type="match status" value="2"/>
</dbReference>
<dbReference type="SUPFAM" id="SSF53850">
    <property type="entry name" value="Periplasmic binding protein-like II"/>
    <property type="match status" value="1"/>
</dbReference>
<dbReference type="Pfam" id="PF03466">
    <property type="entry name" value="LysR_substrate"/>
    <property type="match status" value="1"/>
</dbReference>
<dbReference type="GO" id="GO:2000142">
    <property type="term" value="P:regulation of DNA-templated transcription initiation"/>
    <property type="evidence" value="ECO:0007669"/>
    <property type="project" value="TreeGrafter"/>
</dbReference>
<keyword evidence="2" id="KW-0805">Transcription regulation</keyword>
<organism evidence="7 8">
    <name type="scientific">Paraburkholderia ultramafica</name>
    <dbReference type="NCBI Taxonomy" id="1544867"/>
    <lineage>
        <taxon>Bacteria</taxon>
        <taxon>Pseudomonadati</taxon>
        <taxon>Pseudomonadota</taxon>
        <taxon>Betaproteobacteria</taxon>
        <taxon>Burkholderiales</taxon>
        <taxon>Burkholderiaceae</taxon>
        <taxon>Paraburkholderia</taxon>
    </lineage>
</organism>
<gene>
    <name evidence="7" type="primary">nhaR</name>
    <name evidence="7" type="ORF">LMG28614_00651</name>
</gene>
<dbReference type="GO" id="GO:0003700">
    <property type="term" value="F:DNA-binding transcription factor activity"/>
    <property type="evidence" value="ECO:0007669"/>
    <property type="project" value="InterPro"/>
</dbReference>
<dbReference type="PANTHER" id="PTHR30293:SF2">
    <property type="entry name" value="TRANSCRIPTIONAL ACTIVATOR PROTEIN NHAR"/>
    <property type="match status" value="1"/>
</dbReference>
<keyword evidence="5" id="KW-0804">Transcription</keyword>
<evidence type="ECO:0000256" key="4">
    <source>
        <dbReference type="ARBA" id="ARBA00023159"/>
    </source>
</evidence>
<evidence type="ECO:0000256" key="5">
    <source>
        <dbReference type="ARBA" id="ARBA00023163"/>
    </source>
</evidence>
<proteinExistence type="inferred from homology"/>
<dbReference type="AlphaFoldDB" id="A0A6S7AVA3"/>
<keyword evidence="3" id="KW-0238">DNA-binding</keyword>
<dbReference type="InterPro" id="IPR000847">
    <property type="entry name" value="LysR_HTH_N"/>
</dbReference>
<dbReference type="GO" id="GO:0003677">
    <property type="term" value="F:DNA binding"/>
    <property type="evidence" value="ECO:0007669"/>
    <property type="project" value="UniProtKB-KW"/>
</dbReference>
<dbReference type="InterPro" id="IPR036388">
    <property type="entry name" value="WH-like_DNA-bd_sf"/>
</dbReference>
<evidence type="ECO:0000256" key="2">
    <source>
        <dbReference type="ARBA" id="ARBA00023015"/>
    </source>
</evidence>
<name>A0A6S7AVA3_9BURK</name>
<keyword evidence="4" id="KW-0010">Activator</keyword>
<reference evidence="7 8" key="1">
    <citation type="submission" date="2020-04" db="EMBL/GenBank/DDBJ databases">
        <authorList>
            <person name="De Canck E."/>
        </authorList>
    </citation>
    <scope>NUCLEOTIDE SEQUENCE [LARGE SCALE GENOMIC DNA]</scope>
    <source>
        <strain evidence="7 8">LMG 28614</strain>
    </source>
</reference>
<evidence type="ECO:0000313" key="8">
    <source>
        <dbReference type="Proteomes" id="UP000494365"/>
    </source>
</evidence>
<dbReference type="PANTHER" id="PTHR30293">
    <property type="entry name" value="TRANSCRIPTIONAL REGULATORY PROTEIN NAC-RELATED"/>
    <property type="match status" value="1"/>
</dbReference>